<proteinExistence type="predicted"/>
<keyword evidence="2" id="KW-1185">Reference proteome</keyword>
<name>A0A8S0Y8X6_9GAMM</name>
<gene>
    <name evidence="1" type="ORF">METHB2_100067</name>
</gene>
<accession>A0A8S0Y8X6</accession>
<reference evidence="1 2" key="1">
    <citation type="submission" date="2020-02" db="EMBL/GenBank/DDBJ databases">
        <authorList>
            <person name="Hogendoorn C."/>
        </authorList>
    </citation>
    <scope>NUCLEOTIDE SEQUENCE [LARGE SCALE GENOMIC DNA]</scope>
    <source>
        <strain evidence="1">METHB21</strain>
    </source>
</reference>
<evidence type="ECO:0000313" key="2">
    <source>
        <dbReference type="Proteomes" id="UP000494216"/>
    </source>
</evidence>
<dbReference type="RefSeq" id="WP_174624443.1">
    <property type="nucleotide sequence ID" value="NZ_CADCXN010000002.1"/>
</dbReference>
<dbReference type="Proteomes" id="UP000494216">
    <property type="component" value="Unassembled WGS sequence"/>
</dbReference>
<evidence type="ECO:0000313" key="1">
    <source>
        <dbReference type="EMBL" id="CAA9889426.1"/>
    </source>
</evidence>
<organism evidence="1 2">
    <name type="scientific">Candidatus Methylobacter favarea</name>
    <dbReference type="NCBI Taxonomy" id="2707345"/>
    <lineage>
        <taxon>Bacteria</taxon>
        <taxon>Pseudomonadati</taxon>
        <taxon>Pseudomonadota</taxon>
        <taxon>Gammaproteobacteria</taxon>
        <taxon>Methylococcales</taxon>
        <taxon>Methylococcaceae</taxon>
        <taxon>Methylobacter</taxon>
    </lineage>
</organism>
<dbReference type="AlphaFoldDB" id="A0A8S0Y8X6"/>
<dbReference type="EMBL" id="CADCXN010000002">
    <property type="protein sequence ID" value="CAA9889426.1"/>
    <property type="molecule type" value="Genomic_DNA"/>
</dbReference>
<sequence length="158" mass="17642">MLPAGRFEWIAEGWFKPTILKFAANDPDGPIDQIQLLRFQNGEDLSVAVRIIRHKGGLLLAGIVANDRDDGLKRANSSAVILLDEWLRWRLHLLQIGTRESTAVLYLDNDGVMEERVRLNWDSTAIEPSVLRAGIARLPAGAKATVLADELRVSEFFP</sequence>
<protein>
    <submittedName>
        <fullName evidence="1">Peptidase family M23</fullName>
    </submittedName>
</protein>
<comment type="caution">
    <text evidence="1">The sequence shown here is derived from an EMBL/GenBank/DDBJ whole genome shotgun (WGS) entry which is preliminary data.</text>
</comment>